<dbReference type="AlphaFoldDB" id="A0A8E2EFU9"/>
<sequence>MAGPLPSRLVFLSDLVGLKQGEKVRFLGCVDDYTVSSATLTLKHQHPSSPPPTVAHVNIEHVLESVKSTELEVGAWVNIIGTITTGPVTLSASGPQSRRQTNQASGMVRRVHVQALVLWSAGSLKVDAYEKALEQRKVTETYIG</sequence>
<evidence type="ECO:0000313" key="1">
    <source>
        <dbReference type="EMBL" id="OCK83202.1"/>
    </source>
</evidence>
<name>A0A8E2EFU9_9PEZI</name>
<dbReference type="EMBL" id="KV744867">
    <property type="protein sequence ID" value="OCK83202.1"/>
    <property type="molecule type" value="Genomic_DNA"/>
</dbReference>
<dbReference type="Gene3D" id="2.40.50.140">
    <property type="entry name" value="Nucleic acid-binding proteins"/>
    <property type="match status" value="1"/>
</dbReference>
<protein>
    <recommendedName>
        <fullName evidence="3">CST complex subunit Ten1</fullName>
    </recommendedName>
</protein>
<gene>
    <name evidence="1" type="ORF">K432DRAFT_291600</name>
</gene>
<dbReference type="OrthoDB" id="5275361at2759"/>
<evidence type="ECO:0008006" key="3">
    <source>
        <dbReference type="Google" id="ProtNLM"/>
    </source>
</evidence>
<proteinExistence type="predicted"/>
<organism evidence="1 2">
    <name type="scientific">Lepidopterella palustris CBS 459.81</name>
    <dbReference type="NCBI Taxonomy" id="1314670"/>
    <lineage>
        <taxon>Eukaryota</taxon>
        <taxon>Fungi</taxon>
        <taxon>Dikarya</taxon>
        <taxon>Ascomycota</taxon>
        <taxon>Pezizomycotina</taxon>
        <taxon>Dothideomycetes</taxon>
        <taxon>Pleosporomycetidae</taxon>
        <taxon>Mytilinidiales</taxon>
        <taxon>Argynnaceae</taxon>
        <taxon>Lepidopterella</taxon>
    </lineage>
</organism>
<dbReference type="GO" id="GO:0016233">
    <property type="term" value="P:telomere capping"/>
    <property type="evidence" value="ECO:0007669"/>
    <property type="project" value="InterPro"/>
</dbReference>
<dbReference type="GO" id="GO:1990879">
    <property type="term" value="C:CST complex"/>
    <property type="evidence" value="ECO:0007669"/>
    <property type="project" value="InterPro"/>
</dbReference>
<dbReference type="Pfam" id="PF12658">
    <property type="entry name" value="Ten1"/>
    <property type="match status" value="1"/>
</dbReference>
<keyword evidence="2" id="KW-1185">Reference proteome</keyword>
<accession>A0A8E2EFU9</accession>
<evidence type="ECO:0000313" key="2">
    <source>
        <dbReference type="Proteomes" id="UP000250266"/>
    </source>
</evidence>
<dbReference type="GO" id="GO:0043047">
    <property type="term" value="F:single-stranded telomeric DNA binding"/>
    <property type="evidence" value="ECO:0007669"/>
    <property type="project" value="InterPro"/>
</dbReference>
<dbReference type="InterPro" id="IPR012340">
    <property type="entry name" value="NA-bd_OB-fold"/>
</dbReference>
<reference evidence="1 2" key="1">
    <citation type="journal article" date="2016" name="Nat. Commun.">
        <title>Ectomycorrhizal ecology is imprinted in the genome of the dominant symbiotic fungus Cenococcum geophilum.</title>
        <authorList>
            <consortium name="DOE Joint Genome Institute"/>
            <person name="Peter M."/>
            <person name="Kohler A."/>
            <person name="Ohm R.A."/>
            <person name="Kuo A."/>
            <person name="Krutzmann J."/>
            <person name="Morin E."/>
            <person name="Arend M."/>
            <person name="Barry K.W."/>
            <person name="Binder M."/>
            <person name="Choi C."/>
            <person name="Clum A."/>
            <person name="Copeland A."/>
            <person name="Grisel N."/>
            <person name="Haridas S."/>
            <person name="Kipfer T."/>
            <person name="LaButti K."/>
            <person name="Lindquist E."/>
            <person name="Lipzen A."/>
            <person name="Maire R."/>
            <person name="Meier B."/>
            <person name="Mihaltcheva S."/>
            <person name="Molinier V."/>
            <person name="Murat C."/>
            <person name="Poggeler S."/>
            <person name="Quandt C.A."/>
            <person name="Sperisen C."/>
            <person name="Tritt A."/>
            <person name="Tisserant E."/>
            <person name="Crous P.W."/>
            <person name="Henrissat B."/>
            <person name="Nehls U."/>
            <person name="Egli S."/>
            <person name="Spatafora J.W."/>
            <person name="Grigoriev I.V."/>
            <person name="Martin F.M."/>
        </authorList>
    </citation>
    <scope>NUCLEOTIDE SEQUENCE [LARGE SCALE GENOMIC DNA]</scope>
    <source>
        <strain evidence="1 2">CBS 459.81</strain>
    </source>
</reference>
<dbReference type="Proteomes" id="UP000250266">
    <property type="component" value="Unassembled WGS sequence"/>
</dbReference>
<dbReference type="InterPro" id="IPR024222">
    <property type="entry name" value="Ten1_fungal"/>
</dbReference>